<evidence type="ECO:0000313" key="6">
    <source>
        <dbReference type="EMBL" id="TCP64004.1"/>
    </source>
</evidence>
<dbReference type="Pfam" id="PF01869">
    <property type="entry name" value="BcrAD_BadFG"/>
    <property type="match status" value="1"/>
</dbReference>
<organism evidence="6 7">
    <name type="scientific">Heliophilum fasciatum</name>
    <dbReference type="NCBI Taxonomy" id="35700"/>
    <lineage>
        <taxon>Bacteria</taxon>
        <taxon>Bacillati</taxon>
        <taxon>Bacillota</taxon>
        <taxon>Clostridia</taxon>
        <taxon>Eubacteriales</taxon>
        <taxon>Heliobacteriaceae</taxon>
        <taxon>Heliophilum</taxon>
    </lineage>
</organism>
<dbReference type="AlphaFoldDB" id="A0A4R2RM05"/>
<dbReference type="PANTHER" id="PTHR32329:SF2">
    <property type="entry name" value="BIFUNCTIONAL PROTEIN [INCLUDES 2-HYDROXYACYL-COA DEHYDRATASE (N-TER) AND ITS ACTIVATOR DOMAIN (C_TERM)"/>
    <property type="match status" value="1"/>
</dbReference>
<dbReference type="InterPro" id="IPR051805">
    <property type="entry name" value="Dehydratase_Activator_Redct"/>
</dbReference>
<reference evidence="6 7" key="1">
    <citation type="submission" date="2019-03" db="EMBL/GenBank/DDBJ databases">
        <title>Genomic Encyclopedia of Type Strains, Phase IV (KMG-IV): sequencing the most valuable type-strain genomes for metagenomic binning, comparative biology and taxonomic classification.</title>
        <authorList>
            <person name="Goeker M."/>
        </authorList>
    </citation>
    <scope>NUCLEOTIDE SEQUENCE [LARGE SCALE GENOMIC DNA]</scope>
    <source>
        <strain evidence="6 7">DSM 11170</strain>
    </source>
</reference>
<comment type="cofactor">
    <cofactor evidence="1">
        <name>[4Fe-4S] cluster</name>
        <dbReference type="ChEBI" id="CHEBI:49883"/>
    </cofactor>
</comment>
<evidence type="ECO:0000256" key="1">
    <source>
        <dbReference type="ARBA" id="ARBA00001966"/>
    </source>
</evidence>
<proteinExistence type="predicted"/>
<sequence length="257" mass="27422">MFNVGIDVGAKTIKVVILRDGQPFAQYKGLAGMDTAESVEQAYTEALKEAGISRDQVKRVVSTGVGRKEVPFSDEEVTEVGADSKGIIFVMPNCRTCIDVGAEEGRAIRCDDGGKVRDFAVNEKCAAGAGSFVESMSRALELKLHEMGELSLKATRTVPMNAQCAVFAESEVVSLIHSDTTKEDIARSVHDAIASRIISMVRRVGIEPEIALIGGVSHNVGFVECLERGLETKVTIPDNAEFIGALGAALLAYEGSK</sequence>
<keyword evidence="2" id="KW-0479">Metal-binding</keyword>
<keyword evidence="3" id="KW-0408">Iron</keyword>
<name>A0A4R2RM05_9FIRM</name>
<dbReference type="NCBIfam" id="TIGR00241">
    <property type="entry name" value="CoA_E_activ"/>
    <property type="match status" value="1"/>
</dbReference>
<dbReference type="GO" id="GO:0046872">
    <property type="term" value="F:metal ion binding"/>
    <property type="evidence" value="ECO:0007669"/>
    <property type="project" value="UniProtKB-KW"/>
</dbReference>
<keyword evidence="4" id="KW-0411">Iron-sulfur</keyword>
<dbReference type="CDD" id="cd24107">
    <property type="entry name" value="ASKHA_NBD_benz_CoA_BzdP"/>
    <property type="match status" value="1"/>
</dbReference>
<dbReference type="InterPro" id="IPR002731">
    <property type="entry name" value="ATPase_BadF"/>
</dbReference>
<gene>
    <name evidence="6" type="ORF">EDD73_11354</name>
</gene>
<dbReference type="SUPFAM" id="SSF53067">
    <property type="entry name" value="Actin-like ATPase domain"/>
    <property type="match status" value="1"/>
</dbReference>
<dbReference type="EMBL" id="SLXT01000013">
    <property type="protein sequence ID" value="TCP64004.1"/>
    <property type="molecule type" value="Genomic_DNA"/>
</dbReference>
<dbReference type="GO" id="GO:0051536">
    <property type="term" value="F:iron-sulfur cluster binding"/>
    <property type="evidence" value="ECO:0007669"/>
    <property type="project" value="UniProtKB-KW"/>
</dbReference>
<evidence type="ECO:0000256" key="3">
    <source>
        <dbReference type="ARBA" id="ARBA00023004"/>
    </source>
</evidence>
<evidence type="ECO:0000259" key="5">
    <source>
        <dbReference type="Pfam" id="PF01869"/>
    </source>
</evidence>
<evidence type="ECO:0000313" key="7">
    <source>
        <dbReference type="Proteomes" id="UP000294813"/>
    </source>
</evidence>
<feature type="domain" description="ATPase BadF/BadG/BcrA/BcrD type" evidence="5">
    <location>
        <begin position="4"/>
        <end position="252"/>
    </location>
</feature>
<comment type="caution">
    <text evidence="6">The sequence shown here is derived from an EMBL/GenBank/DDBJ whole genome shotgun (WGS) entry which is preliminary data.</text>
</comment>
<evidence type="ECO:0000256" key="2">
    <source>
        <dbReference type="ARBA" id="ARBA00022723"/>
    </source>
</evidence>
<accession>A0A4R2RM05</accession>
<evidence type="ECO:0000256" key="4">
    <source>
        <dbReference type="ARBA" id="ARBA00023014"/>
    </source>
</evidence>
<dbReference type="Gene3D" id="3.30.420.40">
    <property type="match status" value="2"/>
</dbReference>
<dbReference type="PANTHER" id="PTHR32329">
    <property type="entry name" value="BIFUNCTIONAL PROTEIN [INCLUDES 2-HYDROXYACYL-COA DEHYDRATASE (N-TER) AND ITS ACTIVATOR DOMAIN (C_TERM)-RELATED"/>
    <property type="match status" value="1"/>
</dbReference>
<dbReference type="OrthoDB" id="9778513at2"/>
<dbReference type="RefSeq" id="WP_131919354.1">
    <property type="nucleotide sequence ID" value="NZ_JAOQNU010000012.1"/>
</dbReference>
<dbReference type="InterPro" id="IPR043129">
    <property type="entry name" value="ATPase_NBD"/>
</dbReference>
<keyword evidence="7" id="KW-1185">Reference proteome</keyword>
<protein>
    <submittedName>
        <fullName evidence="6">Benzoyl-CoA reductase subunit D</fullName>
    </submittedName>
</protein>
<dbReference type="Proteomes" id="UP000294813">
    <property type="component" value="Unassembled WGS sequence"/>
</dbReference>
<dbReference type="InterPro" id="IPR008275">
    <property type="entry name" value="CoA_E_activase_dom"/>
</dbReference>